<evidence type="ECO:0000313" key="2">
    <source>
        <dbReference type="EMBL" id="CAD7238840.1"/>
    </source>
</evidence>
<feature type="compositionally biased region" description="Basic and acidic residues" evidence="1">
    <location>
        <begin position="32"/>
        <end position="41"/>
    </location>
</feature>
<dbReference type="EMBL" id="OB709966">
    <property type="protein sequence ID" value="CAD7238840.1"/>
    <property type="molecule type" value="Genomic_DNA"/>
</dbReference>
<dbReference type="AlphaFoldDB" id="A0A7R8ZW85"/>
<organism evidence="2">
    <name type="scientific">Cyprideis torosa</name>
    <dbReference type="NCBI Taxonomy" id="163714"/>
    <lineage>
        <taxon>Eukaryota</taxon>
        <taxon>Metazoa</taxon>
        <taxon>Ecdysozoa</taxon>
        <taxon>Arthropoda</taxon>
        <taxon>Crustacea</taxon>
        <taxon>Oligostraca</taxon>
        <taxon>Ostracoda</taxon>
        <taxon>Podocopa</taxon>
        <taxon>Podocopida</taxon>
        <taxon>Cytherocopina</taxon>
        <taxon>Cytheroidea</taxon>
        <taxon>Cytherideidae</taxon>
        <taxon>Cyprideis</taxon>
    </lineage>
</organism>
<evidence type="ECO:0000256" key="1">
    <source>
        <dbReference type="SAM" id="MobiDB-lite"/>
    </source>
</evidence>
<protein>
    <submittedName>
        <fullName evidence="2">Uncharacterized protein</fullName>
    </submittedName>
</protein>
<name>A0A7R8ZW85_9CRUS</name>
<sequence length="59" mass="6582">MGTPSQRSSREHQPENGRFSVFNARFEASDQLECRTTDKKGGGMANSPPSQRRGERKGE</sequence>
<proteinExistence type="predicted"/>
<accession>A0A7R8ZW85</accession>
<reference evidence="2" key="1">
    <citation type="submission" date="2020-11" db="EMBL/GenBank/DDBJ databases">
        <authorList>
            <person name="Tran Van P."/>
        </authorList>
    </citation>
    <scope>NUCLEOTIDE SEQUENCE</scope>
</reference>
<feature type="region of interest" description="Disordered" evidence="1">
    <location>
        <begin position="1"/>
        <end position="59"/>
    </location>
</feature>
<gene>
    <name evidence="2" type="ORF">CTOB1V02_LOCUS16655</name>
</gene>